<dbReference type="PANTHER" id="PTHR43820:SF4">
    <property type="entry name" value="HIGH-AFFINITY BRANCHED-CHAIN AMINO ACID TRANSPORT ATP-BINDING PROTEIN LIVF"/>
    <property type="match status" value="1"/>
</dbReference>
<dbReference type="AlphaFoldDB" id="A0A8J3IIT7"/>
<accession>A0A8J3IIT7</accession>
<keyword evidence="5" id="KW-0067">ATP-binding</keyword>
<evidence type="ECO:0000256" key="1">
    <source>
        <dbReference type="ARBA" id="ARBA00005417"/>
    </source>
</evidence>
<gene>
    <name evidence="5" type="ORF">KSF_053840</name>
</gene>
<dbReference type="Gene3D" id="3.40.50.300">
    <property type="entry name" value="P-loop containing nucleotide triphosphate hydrolases"/>
    <property type="match status" value="1"/>
</dbReference>
<keyword evidence="3" id="KW-0029">Amino-acid transport</keyword>
<dbReference type="InterPro" id="IPR027417">
    <property type="entry name" value="P-loop_NTPase"/>
</dbReference>
<dbReference type="PROSITE" id="PS50893">
    <property type="entry name" value="ABC_TRANSPORTER_2"/>
    <property type="match status" value="1"/>
</dbReference>
<protein>
    <submittedName>
        <fullName evidence="5">ABC transporter ATP-binding protein</fullName>
    </submittedName>
</protein>
<proteinExistence type="inferred from homology"/>
<comment type="caution">
    <text evidence="5">The sequence shown here is derived from an EMBL/GenBank/DDBJ whole genome shotgun (WGS) entry which is preliminary data.</text>
</comment>
<feature type="domain" description="ABC transporter" evidence="4">
    <location>
        <begin position="23"/>
        <end position="259"/>
    </location>
</feature>
<organism evidence="5 6">
    <name type="scientific">Reticulibacter mediterranei</name>
    <dbReference type="NCBI Taxonomy" id="2778369"/>
    <lineage>
        <taxon>Bacteria</taxon>
        <taxon>Bacillati</taxon>
        <taxon>Chloroflexota</taxon>
        <taxon>Ktedonobacteria</taxon>
        <taxon>Ktedonobacterales</taxon>
        <taxon>Reticulibacteraceae</taxon>
        <taxon>Reticulibacter</taxon>
    </lineage>
</organism>
<keyword evidence="2" id="KW-0813">Transport</keyword>
<dbReference type="GO" id="GO:0016887">
    <property type="term" value="F:ATP hydrolysis activity"/>
    <property type="evidence" value="ECO:0007669"/>
    <property type="project" value="InterPro"/>
</dbReference>
<keyword evidence="6" id="KW-1185">Reference proteome</keyword>
<dbReference type="PANTHER" id="PTHR43820">
    <property type="entry name" value="HIGH-AFFINITY BRANCHED-CHAIN AMINO ACID TRANSPORT ATP-BINDING PROTEIN LIVF"/>
    <property type="match status" value="1"/>
</dbReference>
<reference evidence="5" key="1">
    <citation type="submission" date="2020-10" db="EMBL/GenBank/DDBJ databases">
        <title>Taxonomic study of unclassified bacteria belonging to the class Ktedonobacteria.</title>
        <authorList>
            <person name="Yabe S."/>
            <person name="Wang C.M."/>
            <person name="Zheng Y."/>
            <person name="Sakai Y."/>
            <person name="Cavaletti L."/>
            <person name="Monciardini P."/>
            <person name="Donadio S."/>
        </authorList>
    </citation>
    <scope>NUCLEOTIDE SEQUENCE</scope>
    <source>
        <strain evidence="5">ID150040</strain>
    </source>
</reference>
<dbReference type="Pfam" id="PF00005">
    <property type="entry name" value="ABC_tran"/>
    <property type="match status" value="1"/>
</dbReference>
<evidence type="ECO:0000313" key="6">
    <source>
        <dbReference type="Proteomes" id="UP000597444"/>
    </source>
</evidence>
<dbReference type="GO" id="GO:0015658">
    <property type="term" value="F:branched-chain amino acid transmembrane transporter activity"/>
    <property type="evidence" value="ECO:0007669"/>
    <property type="project" value="TreeGrafter"/>
</dbReference>
<dbReference type="GO" id="GO:0015807">
    <property type="term" value="P:L-amino acid transport"/>
    <property type="evidence" value="ECO:0007669"/>
    <property type="project" value="TreeGrafter"/>
</dbReference>
<keyword evidence="5" id="KW-0547">Nucleotide-binding</keyword>
<dbReference type="InterPro" id="IPR052156">
    <property type="entry name" value="BCAA_Transport_ATP-bd_LivF"/>
</dbReference>
<comment type="similarity">
    <text evidence="1">Belongs to the ABC transporter superfamily.</text>
</comment>
<dbReference type="Proteomes" id="UP000597444">
    <property type="component" value="Unassembled WGS sequence"/>
</dbReference>
<evidence type="ECO:0000256" key="2">
    <source>
        <dbReference type="ARBA" id="ARBA00022448"/>
    </source>
</evidence>
<name>A0A8J3IIT7_9CHLR</name>
<dbReference type="GO" id="GO:0005524">
    <property type="term" value="F:ATP binding"/>
    <property type="evidence" value="ECO:0007669"/>
    <property type="project" value="UniProtKB-KW"/>
</dbReference>
<dbReference type="EMBL" id="BNJK01000001">
    <property type="protein sequence ID" value="GHO95336.1"/>
    <property type="molecule type" value="Genomic_DNA"/>
</dbReference>
<dbReference type="InterPro" id="IPR003439">
    <property type="entry name" value="ABC_transporter-like_ATP-bd"/>
</dbReference>
<dbReference type="CDD" id="cd03224">
    <property type="entry name" value="ABC_TM1139_LivF_branched"/>
    <property type="match status" value="1"/>
</dbReference>
<evidence type="ECO:0000313" key="5">
    <source>
        <dbReference type="EMBL" id="GHO95336.1"/>
    </source>
</evidence>
<evidence type="ECO:0000259" key="4">
    <source>
        <dbReference type="PROSITE" id="PS50893"/>
    </source>
</evidence>
<dbReference type="SUPFAM" id="SSF52540">
    <property type="entry name" value="P-loop containing nucleoside triphosphate hydrolases"/>
    <property type="match status" value="1"/>
</dbReference>
<evidence type="ECO:0000256" key="3">
    <source>
        <dbReference type="ARBA" id="ARBA00022970"/>
    </source>
</evidence>
<sequence length="261" mass="28492">MIVVTRATTRLLVKPEATLSPLLELQGISAYHSTPKETAQAVNNVSLYMNRGEIVSLLGGKASGKSVLLKVTLGLVRPLAGEVLLDGKAITLLSPEEILRRGVSAVPHVQEIYPNLTIEENLGLGAYIRRGRAAVRDDMQRVFAVFPHLADRRHQRAGTLHGGELQMLTFARALISRPRLICMEEPTKKLAPQFVEQVLDKIVEMNALGVTIFMVEQNAELALSIATRAYVLQGDTLALQGTANDLLNSSVNHQVYLGRTA</sequence>